<dbReference type="AlphaFoldDB" id="A0A453SF36"/>
<feature type="compositionally biased region" description="Low complexity" evidence="1">
    <location>
        <begin position="279"/>
        <end position="298"/>
    </location>
</feature>
<evidence type="ECO:0000313" key="2">
    <source>
        <dbReference type="EnsemblPlants" id="AET7Gv20923100.6"/>
    </source>
</evidence>
<dbReference type="EnsemblPlants" id="AET7Gv20923100.5">
    <property type="protein sequence ID" value="AET7Gv20923100.5"/>
    <property type="gene ID" value="AET7Gv20923100"/>
</dbReference>
<dbReference type="PANTHER" id="PTHR37610">
    <property type="entry name" value="CCHC-TYPE DOMAIN-CONTAINING PROTEIN"/>
    <property type="match status" value="1"/>
</dbReference>
<reference evidence="3" key="2">
    <citation type="journal article" date="2017" name="Nat. Plants">
        <title>The Aegilops tauschii genome reveals multiple impacts of transposons.</title>
        <authorList>
            <person name="Zhao G."/>
            <person name="Zou C."/>
            <person name="Li K."/>
            <person name="Wang K."/>
            <person name="Li T."/>
            <person name="Gao L."/>
            <person name="Zhang X."/>
            <person name="Wang H."/>
            <person name="Yang Z."/>
            <person name="Liu X."/>
            <person name="Jiang W."/>
            <person name="Mao L."/>
            <person name="Kong X."/>
            <person name="Jiao Y."/>
            <person name="Jia J."/>
        </authorList>
    </citation>
    <scope>NUCLEOTIDE SEQUENCE [LARGE SCALE GENOMIC DNA]</scope>
    <source>
        <strain evidence="3">cv. AL8/78</strain>
    </source>
</reference>
<name>A0A453SF36_AEGTS</name>
<dbReference type="EnsemblPlants" id="AET7Gv20923100.7">
    <property type="protein sequence ID" value="AET7Gv20923100.7"/>
    <property type="gene ID" value="AET7Gv20923100"/>
</dbReference>
<evidence type="ECO:0008006" key="4">
    <source>
        <dbReference type="Google" id="ProtNLM"/>
    </source>
</evidence>
<dbReference type="Gramene" id="AET7Gv20923100.5">
    <property type="protein sequence ID" value="AET7Gv20923100.5"/>
    <property type="gene ID" value="AET7Gv20923100"/>
</dbReference>
<feature type="region of interest" description="Disordered" evidence="1">
    <location>
        <begin position="54"/>
        <end position="73"/>
    </location>
</feature>
<proteinExistence type="predicted"/>
<protein>
    <recommendedName>
        <fullName evidence="4">Retrotransposon gag domain-containing protein</fullName>
    </recommendedName>
</protein>
<reference evidence="3" key="1">
    <citation type="journal article" date="2014" name="Science">
        <title>Ancient hybridizations among the ancestral genomes of bread wheat.</title>
        <authorList>
            <consortium name="International Wheat Genome Sequencing Consortium,"/>
            <person name="Marcussen T."/>
            <person name="Sandve S.R."/>
            <person name="Heier L."/>
            <person name="Spannagl M."/>
            <person name="Pfeifer M."/>
            <person name="Jakobsen K.S."/>
            <person name="Wulff B.B."/>
            <person name="Steuernagel B."/>
            <person name="Mayer K.F."/>
            <person name="Olsen O.A."/>
        </authorList>
    </citation>
    <scope>NUCLEOTIDE SEQUENCE [LARGE SCALE GENOMIC DNA]</scope>
    <source>
        <strain evidence="3">cv. AL8/78</strain>
    </source>
</reference>
<accession>A0A453SF36</accession>
<feature type="compositionally biased region" description="Basic and acidic residues" evidence="1">
    <location>
        <begin position="299"/>
        <end position="317"/>
    </location>
</feature>
<keyword evidence="3" id="KW-1185">Reference proteome</keyword>
<dbReference type="Proteomes" id="UP000015105">
    <property type="component" value="Chromosome 7D"/>
</dbReference>
<dbReference type="Gramene" id="AET7Gv20923100.6">
    <property type="protein sequence ID" value="AET7Gv20923100.6"/>
    <property type="gene ID" value="AET7Gv20923100"/>
</dbReference>
<dbReference type="EnsemblPlants" id="AET7Gv20923100.6">
    <property type="protein sequence ID" value="AET7Gv20923100.6"/>
    <property type="gene ID" value="AET7Gv20923100"/>
</dbReference>
<evidence type="ECO:0000313" key="3">
    <source>
        <dbReference type="Proteomes" id="UP000015105"/>
    </source>
</evidence>
<dbReference type="PANTHER" id="PTHR37610:SF40">
    <property type="entry name" value="OS01G0909600 PROTEIN"/>
    <property type="match status" value="1"/>
</dbReference>
<feature type="compositionally biased region" description="Pro residues" evidence="1">
    <location>
        <begin position="54"/>
        <end position="67"/>
    </location>
</feature>
<reference evidence="2" key="5">
    <citation type="journal article" date="2021" name="G3 (Bethesda)">
        <title>Aegilops tauschii genome assembly Aet v5.0 features greater sequence contiguity and improved annotation.</title>
        <authorList>
            <person name="Wang L."/>
            <person name="Zhu T."/>
            <person name="Rodriguez J.C."/>
            <person name="Deal K.R."/>
            <person name="Dubcovsky J."/>
            <person name="McGuire P.E."/>
            <person name="Lux T."/>
            <person name="Spannagl M."/>
            <person name="Mayer K.F.X."/>
            <person name="Baldrich P."/>
            <person name="Meyers B.C."/>
            <person name="Huo N."/>
            <person name="Gu Y.Q."/>
            <person name="Zhou H."/>
            <person name="Devos K.M."/>
            <person name="Bennetzen J.L."/>
            <person name="Unver T."/>
            <person name="Budak H."/>
            <person name="Gulick P.J."/>
            <person name="Galiba G."/>
            <person name="Kalapos B."/>
            <person name="Nelson D.R."/>
            <person name="Li P."/>
            <person name="You F.M."/>
            <person name="Luo M.C."/>
            <person name="Dvorak J."/>
        </authorList>
    </citation>
    <scope>NUCLEOTIDE SEQUENCE [LARGE SCALE GENOMIC DNA]</scope>
    <source>
        <strain evidence="2">cv. AL8/78</strain>
    </source>
</reference>
<organism evidence="2 3">
    <name type="scientific">Aegilops tauschii subsp. strangulata</name>
    <name type="common">Goatgrass</name>
    <dbReference type="NCBI Taxonomy" id="200361"/>
    <lineage>
        <taxon>Eukaryota</taxon>
        <taxon>Viridiplantae</taxon>
        <taxon>Streptophyta</taxon>
        <taxon>Embryophyta</taxon>
        <taxon>Tracheophyta</taxon>
        <taxon>Spermatophyta</taxon>
        <taxon>Magnoliopsida</taxon>
        <taxon>Liliopsida</taxon>
        <taxon>Poales</taxon>
        <taxon>Poaceae</taxon>
        <taxon>BOP clade</taxon>
        <taxon>Pooideae</taxon>
        <taxon>Triticodae</taxon>
        <taxon>Triticeae</taxon>
        <taxon>Triticinae</taxon>
        <taxon>Aegilops</taxon>
    </lineage>
</organism>
<sequence>MSSTSLGYVAIPRCPVIFDGASYAEFAAFMRIHMRVLRLWGVLSGEVPCPQRPVPPVAPIPPPPPPDLAANASDDDRAAARVAADDAVAAYDQQVVVYSDALSVYRDDLAAYTQWCDDDARAAAVLTASVLPQFASEFMGLGTVFEMWTHLRQRYQPSGDALYLSVVRQEHALQQGDSTIDEFYTQSSAIWRQLDSLRTAVCGTCACCQTVRSDLEFQRVYEFLSRLRGEFEPRRAQLFARGRVPISEVLSELRAEETRLRGAGLLQVPSVLAAQVAAPPVPSRSSAPPLLPTPSGSESRTREGRSRPHIHCGEPHS</sequence>
<reference evidence="2" key="4">
    <citation type="submission" date="2019-03" db="UniProtKB">
        <authorList>
            <consortium name="EnsemblPlants"/>
        </authorList>
    </citation>
    <scope>IDENTIFICATION</scope>
</reference>
<dbReference type="Gramene" id="AET7Gv20923100.7">
    <property type="protein sequence ID" value="AET7Gv20923100.7"/>
    <property type="gene ID" value="AET7Gv20923100"/>
</dbReference>
<reference evidence="2" key="3">
    <citation type="journal article" date="2017" name="Nature">
        <title>Genome sequence of the progenitor of the wheat D genome Aegilops tauschii.</title>
        <authorList>
            <person name="Luo M.C."/>
            <person name="Gu Y.Q."/>
            <person name="Puiu D."/>
            <person name="Wang H."/>
            <person name="Twardziok S.O."/>
            <person name="Deal K.R."/>
            <person name="Huo N."/>
            <person name="Zhu T."/>
            <person name="Wang L."/>
            <person name="Wang Y."/>
            <person name="McGuire P.E."/>
            <person name="Liu S."/>
            <person name="Long H."/>
            <person name="Ramasamy R.K."/>
            <person name="Rodriguez J.C."/>
            <person name="Van S.L."/>
            <person name="Yuan L."/>
            <person name="Wang Z."/>
            <person name="Xia Z."/>
            <person name="Xiao L."/>
            <person name="Anderson O.D."/>
            <person name="Ouyang S."/>
            <person name="Liang Y."/>
            <person name="Zimin A.V."/>
            <person name="Pertea G."/>
            <person name="Qi P."/>
            <person name="Bennetzen J.L."/>
            <person name="Dai X."/>
            <person name="Dawson M.W."/>
            <person name="Muller H.G."/>
            <person name="Kugler K."/>
            <person name="Rivarola-Duarte L."/>
            <person name="Spannagl M."/>
            <person name="Mayer K.F.X."/>
            <person name="Lu F.H."/>
            <person name="Bevan M.W."/>
            <person name="Leroy P."/>
            <person name="Li P."/>
            <person name="You F.M."/>
            <person name="Sun Q."/>
            <person name="Liu Z."/>
            <person name="Lyons E."/>
            <person name="Wicker T."/>
            <person name="Salzberg S.L."/>
            <person name="Devos K.M."/>
            <person name="Dvorak J."/>
        </authorList>
    </citation>
    <scope>NUCLEOTIDE SEQUENCE [LARGE SCALE GENOMIC DNA]</scope>
    <source>
        <strain evidence="2">cv. AL8/78</strain>
    </source>
</reference>
<evidence type="ECO:0000256" key="1">
    <source>
        <dbReference type="SAM" id="MobiDB-lite"/>
    </source>
</evidence>
<feature type="region of interest" description="Disordered" evidence="1">
    <location>
        <begin position="279"/>
        <end position="317"/>
    </location>
</feature>